<dbReference type="NCBIfam" id="TIGR01076">
    <property type="entry name" value="sortase_fam"/>
    <property type="match status" value="1"/>
</dbReference>
<evidence type="ECO:0008006" key="5">
    <source>
        <dbReference type="Google" id="ProtNLM"/>
    </source>
</evidence>
<reference evidence="3 4" key="1">
    <citation type="journal article" date="2016" name="Nat. Commun.">
        <title>Thousands of microbial genomes shed light on interconnected biogeochemical processes in an aquifer system.</title>
        <authorList>
            <person name="Anantharaman K."/>
            <person name="Brown C.T."/>
            <person name="Hug L.A."/>
            <person name="Sharon I."/>
            <person name="Castelle C.J."/>
            <person name="Probst A.J."/>
            <person name="Thomas B.C."/>
            <person name="Singh A."/>
            <person name="Wilkins M.J."/>
            <person name="Karaoz U."/>
            <person name="Brodie E.L."/>
            <person name="Williams K.H."/>
            <person name="Hubbard S.S."/>
            <person name="Banfield J.F."/>
        </authorList>
    </citation>
    <scope>NUCLEOTIDE SEQUENCE [LARGE SCALE GENOMIC DNA]</scope>
</reference>
<dbReference type="GO" id="GO:0016787">
    <property type="term" value="F:hydrolase activity"/>
    <property type="evidence" value="ECO:0007669"/>
    <property type="project" value="UniProtKB-KW"/>
</dbReference>
<gene>
    <name evidence="3" type="ORF">A2773_05220</name>
</gene>
<evidence type="ECO:0000256" key="2">
    <source>
        <dbReference type="SAM" id="Phobius"/>
    </source>
</evidence>
<accession>A0A1F5ZP17</accession>
<evidence type="ECO:0000313" key="3">
    <source>
        <dbReference type="EMBL" id="OGG14123.1"/>
    </source>
</evidence>
<keyword evidence="2" id="KW-0812">Transmembrane</keyword>
<name>A0A1F5ZP17_9BACT</name>
<dbReference type="SUPFAM" id="SSF63817">
    <property type="entry name" value="Sortase"/>
    <property type="match status" value="1"/>
</dbReference>
<dbReference type="InterPro" id="IPR023365">
    <property type="entry name" value="Sortase_dom-sf"/>
</dbReference>
<dbReference type="AlphaFoldDB" id="A0A1F5ZP17"/>
<keyword evidence="2" id="KW-1133">Transmembrane helix</keyword>
<proteinExistence type="predicted"/>
<sequence>MISRSEKIKFVILRTFGNFLILFALFGMGMTFGPAGWEEAQYRYRQFRNVHYVVAEEKKVEEVEKVEPTSIPTQVPPTFFGQLTGGNKVEELRPVDPYFSVVIPKIGANAKVIPNVNAADSDEYLSALEKGVAHASGTDFPGGRSTVYLFAHSTDSFWNVGRYNAVFYLLKELNPGDEINVFFARVRHKYKVVERRIVSPNEVNYLTDKSPYEQLILQTCWPPGTTLERLLVIARPESEI</sequence>
<organism evidence="3 4">
    <name type="scientific">Candidatus Gottesmanbacteria bacterium RIFCSPHIGHO2_01_FULL_39_10</name>
    <dbReference type="NCBI Taxonomy" id="1798375"/>
    <lineage>
        <taxon>Bacteria</taxon>
        <taxon>Candidatus Gottesmaniibacteriota</taxon>
    </lineage>
</organism>
<feature type="transmembrane region" description="Helical" evidence="2">
    <location>
        <begin position="12"/>
        <end position="37"/>
    </location>
</feature>
<evidence type="ECO:0000256" key="1">
    <source>
        <dbReference type="ARBA" id="ARBA00022801"/>
    </source>
</evidence>
<dbReference type="STRING" id="1798375.A2773_05220"/>
<dbReference type="Proteomes" id="UP000177383">
    <property type="component" value="Unassembled WGS sequence"/>
</dbReference>
<dbReference type="EMBL" id="MFJE01000024">
    <property type="protein sequence ID" value="OGG14123.1"/>
    <property type="molecule type" value="Genomic_DNA"/>
</dbReference>
<evidence type="ECO:0000313" key="4">
    <source>
        <dbReference type="Proteomes" id="UP000177383"/>
    </source>
</evidence>
<dbReference type="Pfam" id="PF04203">
    <property type="entry name" value="Sortase"/>
    <property type="match status" value="1"/>
</dbReference>
<keyword evidence="2" id="KW-0472">Membrane</keyword>
<protein>
    <recommendedName>
        <fullName evidence="5">Sortase</fullName>
    </recommendedName>
</protein>
<keyword evidence="1" id="KW-0378">Hydrolase</keyword>
<dbReference type="InterPro" id="IPR005754">
    <property type="entry name" value="Sortase"/>
</dbReference>
<comment type="caution">
    <text evidence="3">The sequence shown here is derived from an EMBL/GenBank/DDBJ whole genome shotgun (WGS) entry which is preliminary data.</text>
</comment>
<dbReference type="Gene3D" id="2.40.260.10">
    <property type="entry name" value="Sortase"/>
    <property type="match status" value="1"/>
</dbReference>